<name>A0ABW1FXI3_9ACTN</name>
<feature type="compositionally biased region" description="Low complexity" evidence="1">
    <location>
        <begin position="24"/>
        <end position="40"/>
    </location>
</feature>
<evidence type="ECO:0000256" key="2">
    <source>
        <dbReference type="SAM" id="Phobius"/>
    </source>
</evidence>
<feature type="compositionally biased region" description="Pro residues" evidence="1">
    <location>
        <begin position="41"/>
        <end position="55"/>
    </location>
</feature>
<protein>
    <recommendedName>
        <fullName evidence="5">Toxin-antitoxin system, toxin component</fullName>
    </recommendedName>
</protein>
<keyword evidence="2" id="KW-0812">Transmembrane</keyword>
<keyword evidence="2" id="KW-0472">Membrane</keyword>
<organism evidence="3 4">
    <name type="scientific">Streptacidiphilus monticola</name>
    <dbReference type="NCBI Taxonomy" id="2161674"/>
    <lineage>
        <taxon>Bacteria</taxon>
        <taxon>Bacillati</taxon>
        <taxon>Actinomycetota</taxon>
        <taxon>Actinomycetes</taxon>
        <taxon>Kitasatosporales</taxon>
        <taxon>Streptomycetaceae</taxon>
        <taxon>Streptacidiphilus</taxon>
    </lineage>
</organism>
<evidence type="ECO:0000256" key="1">
    <source>
        <dbReference type="SAM" id="MobiDB-lite"/>
    </source>
</evidence>
<feature type="region of interest" description="Disordered" evidence="1">
    <location>
        <begin position="1"/>
        <end position="120"/>
    </location>
</feature>
<feature type="transmembrane region" description="Helical" evidence="2">
    <location>
        <begin position="180"/>
        <end position="198"/>
    </location>
</feature>
<evidence type="ECO:0000313" key="3">
    <source>
        <dbReference type="EMBL" id="MFC5906612.1"/>
    </source>
</evidence>
<proteinExistence type="predicted"/>
<feature type="compositionally biased region" description="Pro residues" evidence="1">
    <location>
        <begin position="1"/>
        <end position="23"/>
    </location>
</feature>
<dbReference type="EMBL" id="JBHSQJ010000014">
    <property type="protein sequence ID" value="MFC5906612.1"/>
    <property type="molecule type" value="Genomic_DNA"/>
</dbReference>
<evidence type="ECO:0000313" key="4">
    <source>
        <dbReference type="Proteomes" id="UP001596174"/>
    </source>
</evidence>
<sequence length="329" mass="34993">MSSPPNNPYAAPYPPQAPQPVPQPVSGNPYAQPAPGNPYAQPQPQPYGQPQPYAQPQPYGQPVADNAFAKAPQAPLPPQAPPQGAGWGQPVPPPPPAPQDQFPPQYPQFQQQPQFAGAPPEPNGVNCRFCGAYPAVDTTVRAHRGMIVIMQWRHLRGPFCRTCGIASVRRLTADTLWQGWWGYGSAIITPFILLRNLFAYNKIKKLPAPAPGQPGQQMDPGQPLLRRPAALGFLIPIAALVVLIAAIALSAAASASSPQYAKAGDCVVNQGTTDNPDVKKTACGPDTYKVLAKVDGYDNQKACPSAAEETYSESEGGSDYTLCLAPFQG</sequence>
<gene>
    <name evidence="3" type="ORF">ACFP3V_05185</name>
</gene>
<feature type="compositionally biased region" description="Low complexity" evidence="1">
    <location>
        <begin position="99"/>
        <end position="118"/>
    </location>
</feature>
<dbReference type="RefSeq" id="WP_380580191.1">
    <property type="nucleotide sequence ID" value="NZ_JBHSQJ010000014.1"/>
</dbReference>
<keyword evidence="2" id="KW-1133">Transmembrane helix</keyword>
<feature type="transmembrane region" description="Helical" evidence="2">
    <location>
        <begin position="230"/>
        <end position="253"/>
    </location>
</feature>
<comment type="caution">
    <text evidence="3">The sequence shown here is derived from an EMBL/GenBank/DDBJ whole genome shotgun (WGS) entry which is preliminary data.</text>
</comment>
<keyword evidence="4" id="KW-1185">Reference proteome</keyword>
<feature type="compositionally biased region" description="Low complexity" evidence="1">
    <location>
        <begin position="56"/>
        <end position="73"/>
    </location>
</feature>
<accession>A0ABW1FXI3</accession>
<dbReference type="Proteomes" id="UP001596174">
    <property type="component" value="Unassembled WGS sequence"/>
</dbReference>
<reference evidence="4" key="1">
    <citation type="journal article" date="2019" name="Int. J. Syst. Evol. Microbiol.">
        <title>The Global Catalogue of Microorganisms (GCM) 10K type strain sequencing project: providing services to taxonomists for standard genome sequencing and annotation.</title>
        <authorList>
            <consortium name="The Broad Institute Genomics Platform"/>
            <consortium name="The Broad Institute Genome Sequencing Center for Infectious Disease"/>
            <person name="Wu L."/>
            <person name="Ma J."/>
        </authorList>
    </citation>
    <scope>NUCLEOTIDE SEQUENCE [LARGE SCALE GENOMIC DNA]</scope>
    <source>
        <strain evidence="4">JCM 4816</strain>
    </source>
</reference>
<evidence type="ECO:0008006" key="5">
    <source>
        <dbReference type="Google" id="ProtNLM"/>
    </source>
</evidence>